<gene>
    <name evidence="2" type="ORF">P8192_10295</name>
</gene>
<dbReference type="Proteomes" id="UP001219037">
    <property type="component" value="Chromosome"/>
</dbReference>
<dbReference type="EMBL" id="CP121252">
    <property type="protein sequence ID" value="WFP15785.1"/>
    <property type="molecule type" value="Genomic_DNA"/>
</dbReference>
<accession>A0ABY8H3S4</accession>
<evidence type="ECO:0000313" key="2">
    <source>
        <dbReference type="EMBL" id="WFP15785.1"/>
    </source>
</evidence>
<keyword evidence="3" id="KW-1185">Reference proteome</keyword>
<dbReference type="InterPro" id="IPR027417">
    <property type="entry name" value="P-loop_NTPase"/>
</dbReference>
<proteinExistence type="predicted"/>
<protein>
    <submittedName>
        <fullName evidence="2">AAA family ATPase</fullName>
    </submittedName>
</protein>
<reference evidence="2 3" key="1">
    <citation type="submission" date="2023-04" db="EMBL/GenBank/DDBJ databases">
        <title>Funneling lignin-derived compounds into biodiesel using alkali-halophilic Citricoccus sp. P2.</title>
        <authorList>
            <person name="Luo C.-B."/>
        </authorList>
    </citation>
    <scope>NUCLEOTIDE SEQUENCE [LARGE SCALE GENOMIC DNA]</scope>
    <source>
        <strain evidence="2 3">P2</strain>
    </source>
</reference>
<feature type="region of interest" description="Disordered" evidence="1">
    <location>
        <begin position="1"/>
        <end position="96"/>
    </location>
</feature>
<dbReference type="Gene3D" id="3.40.50.300">
    <property type="entry name" value="P-loop containing nucleotide triphosphate hydrolases"/>
    <property type="match status" value="1"/>
</dbReference>
<sequence length="1328" mass="144609">MSHSDDRTPQADSTEPVEDAPAAAQTDVTDATSAEPDTGGEVTAGAPLPEDLEANAAAESDTAESAEAEAESEVDSEPEPPAEEELSAPQPNEPRFSFDEWLTGLRTSTSSDTMLRFGPTANNSIDVTHAHPSGLTQFVTGRRTRLSTLLRDQSGLDQAYVAARQISAKMEELSADRGIDVGYAAAGLATWRVSENGHSVQMSAPVMLARISLTQRSGRDDYEVQITERARLNPALVRFFATTYGITLDPADFERAAYVTAKFEPQPALELLRAHNSSIRGLVVEHRLVLSTFADLTDSASATSQLISTDHPVINALYRDGAEADVDVTELDDAALTPIDERDPAEELLVLDLDPSQQTAVDHILAGRSLVVSAPPGTGETQTAVAAAAGLAAEGQRVLIVAERTATLDDVRRRLERLDLASLALNVSSSTTPAHLREQLIHALLRGERATEPAVKRVQATVQERRHRLADHSASLHQVRTRWNCSPFEAMRELAQLTALDPAPATTVRLKRSVLDATVNREAVAEQLHRAAELGAFSRQAVESPWYGARLRNVQEAEEAYTLAEQVAKALPVVRVKIQQAAAQSQLRTGDTVTSWSEQIELLQHVRGSLDHFTPDIFDRPVTDLIAATASSSWRREHGVEMSAMTRSRLRRVAKEYVRPGMHVDDLHTALVKVQSQLTVWRQWATSQRHPVIPSGLESLAEEGRALAENLERLQQVLATPEADTQRLENLPISELAVLLDRLVADQDTLQTLPERTLVLDQLREQGLAELLADFQDREIPAAQVRAELDVSWWQSALEAMISGDDHLAMMDGAELRRIDAEFRLADAAHLAAGPSRLRHLLATRFEAATGSHPEAADALRNLLKGGAPEISELAEIDAAVLQPLVPIWTTSPLALAEMPADLRFDTVLLLDAETLAVASALGPIARATQTVAFGDAVSGRPQPFQVAVDSASTRRTPTDAESTHAALSRVLPQVPLRYQHRGVSQRLTRLLGRQLYGELDRLPSAEEFTGLGEPAVVVEHVPQGAVSWRDDGMESTTAEVNRTVDLVFEHLKNHPTTSLAVITATATHARRVAEAIRMNLPDNKWAMPYFAADSGNGGEPFVVAPMERAHGLVRDAIIFTLGYGRGAQESVVHHFGPLSEQHSHQYYATALTRARSSLRILTCIHPADLDPKRLQGASYHLREVLEMFLRDADEPTRTESGAGTDASASDPLIHDIAQLLDQRGATAEVDGAGMIDLAAWNPRRLPQWDGAESEDYAAPVALSSDGSERGRAMSVRERSRLRPAALERLGWRHQPLWTIDVFSNPLGVTEEIAGLLGLPADDGEATR</sequence>
<feature type="compositionally biased region" description="Acidic residues" evidence="1">
    <location>
        <begin position="61"/>
        <end position="86"/>
    </location>
</feature>
<dbReference type="SUPFAM" id="SSF52540">
    <property type="entry name" value="P-loop containing nucleoside triphosphate hydrolases"/>
    <property type="match status" value="1"/>
</dbReference>
<organism evidence="2 3">
    <name type="scientific">Citricoccus muralis</name>
    <dbReference type="NCBI Taxonomy" id="169134"/>
    <lineage>
        <taxon>Bacteria</taxon>
        <taxon>Bacillati</taxon>
        <taxon>Actinomycetota</taxon>
        <taxon>Actinomycetes</taxon>
        <taxon>Micrococcales</taxon>
        <taxon>Micrococcaceae</taxon>
        <taxon>Citricoccus</taxon>
    </lineage>
</organism>
<dbReference type="RefSeq" id="WP_278156812.1">
    <property type="nucleotide sequence ID" value="NZ_CP121252.1"/>
</dbReference>
<evidence type="ECO:0000313" key="3">
    <source>
        <dbReference type="Proteomes" id="UP001219037"/>
    </source>
</evidence>
<name>A0ABY8H3S4_9MICC</name>
<evidence type="ECO:0000256" key="1">
    <source>
        <dbReference type="SAM" id="MobiDB-lite"/>
    </source>
</evidence>